<protein>
    <submittedName>
        <fullName evidence="3">Fe-S assembly scaffold protein</fullName>
    </submittedName>
</protein>
<dbReference type="OrthoDB" id="9801228at2"/>
<name>F7WZ19_9GAMM</name>
<dbReference type="AlphaFoldDB" id="F7WZ19"/>
<gene>
    <name evidence="3" type="primary">sufA</name>
    <name evidence="3" type="ORF">BCTU_078</name>
</gene>
<organism evidence="3 4">
    <name type="scientific">Buchnera aphidicola</name>
    <name type="common">Cinara tujafilina</name>
    <dbReference type="NCBI Taxonomy" id="261317"/>
    <lineage>
        <taxon>Bacteria</taxon>
        <taxon>Pseudomonadati</taxon>
        <taxon>Pseudomonadota</taxon>
        <taxon>Gammaproteobacteria</taxon>
        <taxon>Enterobacterales</taxon>
        <taxon>Erwiniaceae</taxon>
        <taxon>Buchnera</taxon>
    </lineage>
</organism>
<dbReference type="InterPro" id="IPR000361">
    <property type="entry name" value="ATAP_core_dom"/>
</dbReference>
<evidence type="ECO:0000259" key="2">
    <source>
        <dbReference type="Pfam" id="PF01521"/>
    </source>
</evidence>
<dbReference type="SUPFAM" id="SSF89360">
    <property type="entry name" value="HesB-like domain"/>
    <property type="match status" value="1"/>
</dbReference>
<dbReference type="Gene3D" id="2.60.300.12">
    <property type="entry name" value="HesB-like domain"/>
    <property type="match status" value="1"/>
</dbReference>
<dbReference type="HOGENOM" id="CLU_069054_4_2_6"/>
<dbReference type="GO" id="GO:0051537">
    <property type="term" value="F:2 iron, 2 sulfur cluster binding"/>
    <property type="evidence" value="ECO:0007669"/>
    <property type="project" value="TreeGrafter"/>
</dbReference>
<feature type="domain" description="Core" evidence="2">
    <location>
        <begin position="18"/>
        <end position="117"/>
    </location>
</feature>
<evidence type="ECO:0000313" key="4">
    <source>
        <dbReference type="Proteomes" id="UP000006811"/>
    </source>
</evidence>
<dbReference type="STRING" id="261317.BCTU_078"/>
<dbReference type="EMBL" id="CP001817">
    <property type="protein sequence ID" value="AEH39669.1"/>
    <property type="molecule type" value="Genomic_DNA"/>
</dbReference>
<sequence>MLQKTYINKSNIKEKSGIKITLKAEKQILKLIKKNIDCIGIKINIKKSGCAGFKYTLNLIYISKDSDIMFYYNKIPLYIPKKKWSILKNTIIDYFKSGLNYNFTFYNSNNIYHCGCGESFNIK</sequence>
<dbReference type="Pfam" id="PF01521">
    <property type="entry name" value="Fe-S_biosyn"/>
    <property type="match status" value="1"/>
</dbReference>
<comment type="similarity">
    <text evidence="1">Belongs to the HesB/IscA family.</text>
</comment>
<dbReference type="eggNOG" id="COG0316">
    <property type="taxonomic scope" value="Bacteria"/>
</dbReference>
<evidence type="ECO:0000256" key="1">
    <source>
        <dbReference type="ARBA" id="ARBA00006718"/>
    </source>
</evidence>
<keyword evidence="4" id="KW-1185">Reference proteome</keyword>
<dbReference type="InterPro" id="IPR050322">
    <property type="entry name" value="Fe-S_cluster_asmbl/transfer"/>
</dbReference>
<dbReference type="PANTHER" id="PTHR10072:SF41">
    <property type="entry name" value="IRON-SULFUR CLUSTER ASSEMBLY 1 HOMOLOG, MITOCHONDRIAL"/>
    <property type="match status" value="1"/>
</dbReference>
<proteinExistence type="inferred from homology"/>
<dbReference type="InterPro" id="IPR035903">
    <property type="entry name" value="HesB-like_dom_sf"/>
</dbReference>
<reference evidence="3 4" key="1">
    <citation type="journal article" date="2011" name="Appl. Environ. Microbiol.">
        <title>The genome of Buchnera aphidicola from the aphid Cinara tujafilina provides new clues about the evolutionary history of metabolic losses in bacterial endosymbionts.</title>
        <authorList>
            <person name="Lamelas A."/>
            <person name="Gosalbes M.J."/>
            <person name="Moya A."/>
            <person name="Latorre A."/>
        </authorList>
    </citation>
    <scope>NUCLEOTIDE SEQUENCE [LARGE SCALE GENOMIC DNA]</scope>
    <source>
        <strain evidence="4">Cinara tujafilina</strain>
    </source>
</reference>
<dbReference type="GO" id="GO:0005829">
    <property type="term" value="C:cytosol"/>
    <property type="evidence" value="ECO:0007669"/>
    <property type="project" value="TreeGrafter"/>
</dbReference>
<evidence type="ECO:0000313" key="3">
    <source>
        <dbReference type="EMBL" id="AEH39669.1"/>
    </source>
</evidence>
<dbReference type="GO" id="GO:0016226">
    <property type="term" value="P:iron-sulfur cluster assembly"/>
    <property type="evidence" value="ECO:0007669"/>
    <property type="project" value="InterPro"/>
</dbReference>
<accession>F7WZ19</accession>
<dbReference type="NCBIfam" id="TIGR00049">
    <property type="entry name" value="iron-sulfur cluster assembly accessory protein"/>
    <property type="match status" value="1"/>
</dbReference>
<dbReference type="PANTHER" id="PTHR10072">
    <property type="entry name" value="IRON-SULFUR CLUSTER ASSEMBLY PROTEIN"/>
    <property type="match status" value="1"/>
</dbReference>
<dbReference type="InterPro" id="IPR016092">
    <property type="entry name" value="ATAP"/>
</dbReference>
<dbReference type="Proteomes" id="UP000006811">
    <property type="component" value="Chromosome"/>
</dbReference>
<dbReference type="KEGG" id="baj:BCTU_078"/>